<evidence type="ECO:0000256" key="1">
    <source>
        <dbReference type="SAM" id="MobiDB-lite"/>
    </source>
</evidence>
<reference evidence="3" key="1">
    <citation type="journal article" date="2017" name="Nat. Microbiol.">
        <title>Global analysis of biosynthetic gene clusters reveals vast potential of secondary metabolite production in Penicillium species.</title>
        <authorList>
            <person name="Nielsen J.C."/>
            <person name="Grijseels S."/>
            <person name="Prigent S."/>
            <person name="Ji B."/>
            <person name="Dainat J."/>
            <person name="Nielsen K.F."/>
            <person name="Frisvad J.C."/>
            <person name="Workman M."/>
            <person name="Nielsen J."/>
        </authorList>
    </citation>
    <scope>NUCLEOTIDE SEQUENCE [LARGE SCALE GENOMIC DNA]</scope>
    <source>
        <strain evidence="3">IBT 14082</strain>
    </source>
</reference>
<dbReference type="OrthoDB" id="4361003at2759"/>
<sequence length="110" mass="12242">MDATPTAHAAPTEPTGKVRKRTQKERALLYRELINDTIQYLQTLSDQISSPNSTEWATMKLATQSLQSRYEEIIARKEVGPDAVPDVGSLSTQLEEKCWKCAAAAAELYD</sequence>
<evidence type="ECO:0000313" key="2">
    <source>
        <dbReference type="EMBL" id="OQE11242.1"/>
    </source>
</evidence>
<feature type="region of interest" description="Disordered" evidence="1">
    <location>
        <begin position="1"/>
        <end position="22"/>
    </location>
</feature>
<protein>
    <submittedName>
        <fullName evidence="2">Uncharacterized protein</fullName>
    </submittedName>
</protein>
<dbReference type="Proteomes" id="UP000191342">
    <property type="component" value="Unassembled WGS sequence"/>
</dbReference>
<keyword evidence="3" id="KW-1185">Reference proteome</keyword>
<dbReference type="AlphaFoldDB" id="A0A1V6SB19"/>
<proteinExistence type="predicted"/>
<organism evidence="2 3">
    <name type="scientific">Penicillium flavigenum</name>
    <dbReference type="NCBI Taxonomy" id="254877"/>
    <lineage>
        <taxon>Eukaryota</taxon>
        <taxon>Fungi</taxon>
        <taxon>Dikarya</taxon>
        <taxon>Ascomycota</taxon>
        <taxon>Pezizomycotina</taxon>
        <taxon>Eurotiomycetes</taxon>
        <taxon>Eurotiomycetidae</taxon>
        <taxon>Eurotiales</taxon>
        <taxon>Aspergillaceae</taxon>
        <taxon>Penicillium</taxon>
    </lineage>
</organism>
<name>A0A1V6SB19_9EURO</name>
<feature type="compositionally biased region" description="Low complexity" evidence="1">
    <location>
        <begin position="1"/>
        <end position="15"/>
    </location>
</feature>
<accession>A0A1V6SB19</accession>
<comment type="caution">
    <text evidence="2">The sequence shown here is derived from an EMBL/GenBank/DDBJ whole genome shotgun (WGS) entry which is preliminary data.</text>
</comment>
<evidence type="ECO:0000313" key="3">
    <source>
        <dbReference type="Proteomes" id="UP000191342"/>
    </source>
</evidence>
<dbReference type="EMBL" id="MLQL01000076">
    <property type="protein sequence ID" value="OQE11242.1"/>
    <property type="molecule type" value="Genomic_DNA"/>
</dbReference>
<gene>
    <name evidence="2" type="ORF">PENFLA_c076G00219</name>
</gene>